<accession>A0A6F8T6X8</accession>
<dbReference type="Proteomes" id="UP000502894">
    <property type="component" value="Chromosome"/>
</dbReference>
<dbReference type="KEGG" id="lant:TUM19329_21430"/>
<evidence type="ECO:0000313" key="2">
    <source>
        <dbReference type="Proteomes" id="UP000502894"/>
    </source>
</evidence>
<dbReference type="AlphaFoldDB" id="A0A6F8T6X8"/>
<evidence type="ECO:0000313" key="1">
    <source>
        <dbReference type="EMBL" id="BCA95782.1"/>
    </source>
</evidence>
<gene>
    <name evidence="1" type="ORF">TUM19329_21430</name>
</gene>
<proteinExistence type="predicted"/>
<organism evidence="1 2">
    <name type="scientific">Legionella antarctica</name>
    <dbReference type="NCBI Taxonomy" id="2708020"/>
    <lineage>
        <taxon>Bacteria</taxon>
        <taxon>Pseudomonadati</taxon>
        <taxon>Pseudomonadota</taxon>
        <taxon>Gammaproteobacteria</taxon>
        <taxon>Legionellales</taxon>
        <taxon>Legionellaceae</taxon>
        <taxon>Legionella</taxon>
    </lineage>
</organism>
<protein>
    <submittedName>
        <fullName evidence="1">Uncharacterized protein</fullName>
    </submittedName>
</protein>
<dbReference type="EMBL" id="AP022839">
    <property type="protein sequence ID" value="BCA95782.1"/>
    <property type="molecule type" value="Genomic_DNA"/>
</dbReference>
<name>A0A6F8T6X8_9GAMM</name>
<dbReference type="RefSeq" id="WP_173237291.1">
    <property type="nucleotide sequence ID" value="NZ_AP022839.1"/>
</dbReference>
<reference evidence="1" key="1">
    <citation type="journal article" date="2020" name="Microbiol. Resour. Announc.">
        <title>Complete Genome Sequence of Novel Psychrotolerant Legionella Strain TUM19329, Isolated from Antarctic Lake Sediment.</title>
        <authorList>
            <person name="Shimada S."/>
            <person name="Nakai R."/>
            <person name="Aoki K."/>
            <person name="Shimoeda N."/>
            <person name="Ohno G."/>
            <person name="Miyazaki Y."/>
            <person name="Kudoh S."/>
            <person name="Imura S."/>
            <person name="Watanabe K."/>
            <person name="Ishii Y."/>
            <person name="Tateda K."/>
        </authorList>
    </citation>
    <scope>NUCLEOTIDE SEQUENCE [LARGE SCALE GENOMIC DNA]</scope>
    <source>
        <strain evidence="1">TUM19329</strain>
    </source>
</reference>
<keyword evidence="2" id="KW-1185">Reference proteome</keyword>
<sequence>MRCNFALLFKSIKLSTFLFSFFSFLLIIPNFSQATELSNTRGKRYCEIILFKKPTQIFVYSTFGLNDCPPNIWRKITVVQIKETTNSFFIRLNGPRYWMMDGMKSTALGSPSTETFSGLTLRQAGEIMISPNDFFSANVPYQTRNIKRRTTWIYEAGKPVYELIDSKGHIFVMQSYSQQISPQKEASLSQLALKLRLPPGWQFKAGVLKKTATLSTVNNTATVVMDDFFNSYQQSTRDLLKE</sequence>